<evidence type="ECO:0000313" key="18">
    <source>
        <dbReference type="Proteomes" id="UP000245884"/>
    </source>
</evidence>
<comment type="subcellular location">
    <subcellularLocation>
        <location evidence="1 14">Endoplasmic reticulum membrane</location>
        <topology evidence="1 14">Multi-pass membrane protein</topology>
    </subcellularLocation>
</comment>
<dbReference type="InterPro" id="IPR036300">
    <property type="entry name" value="MIR_dom_sf"/>
</dbReference>
<dbReference type="PANTHER" id="PTHR10050">
    <property type="entry name" value="DOLICHYL-PHOSPHATE-MANNOSE--PROTEIN MANNOSYLTRANSFERASE"/>
    <property type="match status" value="1"/>
</dbReference>
<comment type="pathway">
    <text evidence="2 14">Protein modification; protein glycosylation.</text>
</comment>
<dbReference type="SUPFAM" id="SSF82109">
    <property type="entry name" value="MIR domain"/>
    <property type="match status" value="1"/>
</dbReference>
<name>A0A316USX3_9BASI</name>
<keyword evidence="9 14" id="KW-0256">Endoplasmic reticulum</keyword>
<feature type="domain" description="MIR" evidence="16">
    <location>
        <begin position="351"/>
        <end position="411"/>
    </location>
</feature>
<dbReference type="SMART" id="SM00472">
    <property type="entry name" value="MIR"/>
    <property type="match status" value="2"/>
</dbReference>
<feature type="transmembrane region" description="Helical" evidence="14">
    <location>
        <begin position="625"/>
        <end position="643"/>
    </location>
</feature>
<evidence type="ECO:0000256" key="7">
    <source>
        <dbReference type="ARBA" id="ARBA00022692"/>
    </source>
</evidence>
<evidence type="ECO:0000256" key="12">
    <source>
        <dbReference type="ARBA" id="ARBA00045085"/>
    </source>
</evidence>
<feature type="domain" description="MIR" evidence="16">
    <location>
        <begin position="421"/>
        <end position="478"/>
    </location>
</feature>
<evidence type="ECO:0000256" key="4">
    <source>
        <dbReference type="ARBA" id="ARBA00012839"/>
    </source>
</evidence>
<keyword evidence="5 14" id="KW-0328">Glycosyltransferase</keyword>
<keyword evidence="6 14" id="KW-0808">Transferase</keyword>
<dbReference type="EMBL" id="KZ819665">
    <property type="protein sequence ID" value="PWN28372.1"/>
    <property type="molecule type" value="Genomic_DNA"/>
</dbReference>
<accession>A0A316USX3</accession>
<evidence type="ECO:0000256" key="3">
    <source>
        <dbReference type="ARBA" id="ARBA00007222"/>
    </source>
</evidence>
<dbReference type="PROSITE" id="PS50919">
    <property type="entry name" value="MIR"/>
    <property type="match status" value="2"/>
</dbReference>
<evidence type="ECO:0000313" key="17">
    <source>
        <dbReference type="EMBL" id="PWN28372.1"/>
    </source>
</evidence>
<gene>
    <name evidence="17" type="ORF">BDZ90DRAFT_231364</name>
</gene>
<dbReference type="InterPro" id="IPR016093">
    <property type="entry name" value="MIR_motif"/>
</dbReference>
<keyword evidence="10 14" id="KW-1133">Transmembrane helix</keyword>
<dbReference type="STRING" id="1569628.A0A316USX3"/>
<protein>
    <recommendedName>
        <fullName evidence="4 14">Dolichyl-phosphate-mannose--protein mannosyltransferase</fullName>
        <ecNumber evidence="4 14">2.4.1.109</ecNumber>
    </recommendedName>
</protein>
<keyword evidence="8" id="KW-0677">Repeat</keyword>
<feature type="region of interest" description="Disordered" evidence="15">
    <location>
        <begin position="1"/>
        <end position="22"/>
    </location>
</feature>
<feature type="transmembrane region" description="Helical" evidence="14">
    <location>
        <begin position="663"/>
        <end position="681"/>
    </location>
</feature>
<keyword evidence="18" id="KW-1185">Reference proteome</keyword>
<keyword evidence="11 14" id="KW-0472">Membrane</keyword>
<dbReference type="GO" id="GO:0004169">
    <property type="term" value="F:dolichyl-phosphate-mannose-protein mannosyltransferase activity"/>
    <property type="evidence" value="ECO:0007669"/>
    <property type="project" value="UniProtKB-UniRule"/>
</dbReference>
<dbReference type="EC" id="2.4.1.109" evidence="4 14"/>
<feature type="transmembrane region" description="Helical" evidence="14">
    <location>
        <begin position="244"/>
        <end position="277"/>
    </location>
</feature>
<dbReference type="AlphaFoldDB" id="A0A316USX3"/>
<comment type="similarity">
    <text evidence="3 14">Belongs to the glycosyltransferase 39 family.</text>
</comment>
<evidence type="ECO:0000256" key="9">
    <source>
        <dbReference type="ARBA" id="ARBA00022824"/>
    </source>
</evidence>
<dbReference type="Pfam" id="PF02815">
    <property type="entry name" value="MIR"/>
    <property type="match status" value="1"/>
</dbReference>
<comment type="catalytic activity">
    <reaction evidence="13 14">
        <text>a di-trans,poly-cis-dolichyl beta-D-mannosyl phosphate + L-seryl-[protein] = 3-O-(alpha-D-mannosyl)-L-seryl-[protein] + a di-trans,poly-cis-dolichyl phosphate + H(+)</text>
        <dbReference type="Rhea" id="RHEA:17377"/>
        <dbReference type="Rhea" id="RHEA-COMP:9863"/>
        <dbReference type="Rhea" id="RHEA-COMP:13546"/>
        <dbReference type="Rhea" id="RHEA-COMP:19498"/>
        <dbReference type="Rhea" id="RHEA-COMP:19501"/>
        <dbReference type="ChEBI" id="CHEBI:15378"/>
        <dbReference type="ChEBI" id="CHEBI:29999"/>
        <dbReference type="ChEBI" id="CHEBI:57683"/>
        <dbReference type="ChEBI" id="CHEBI:58211"/>
        <dbReference type="ChEBI" id="CHEBI:137321"/>
        <dbReference type="EC" id="2.4.1.109"/>
    </reaction>
</comment>
<dbReference type="Pfam" id="PF02366">
    <property type="entry name" value="PMT"/>
    <property type="match status" value="1"/>
</dbReference>
<sequence>MSGMRSRKAAAAANGNHDAILDPSLTESQKNAALKNGTYAGSSDDVRGFEQAKRRRPAVVLPESTHGVTLANDGAIVALLFLGAAIVRFWKIAHPAQVVFDEVHFGKFASYYLRREYYFDVHPPFAKILNAFAGYLAGFKGNFDFENIGDSYEKAGVPHIKMRSLPAIMGSVQSPLVYLIMRETGHAKLIGLLSASLLLLDNAHIAQDRLILLDAALCLFMTLSLYSYVKFYKQRYNEFSPKWWTWMIATGVNLSLTMSCKMVGLLTFLTVGCAVAVDLWNLLDVKRGLTVRHVMKHFFARALGLIVIPAFVYLFWFWVHFKILIRSGTGDAFMSSEFQQTLQGNPMLAQARDIHYGDTIAIKHKHTNAFLHSHIDRYPLKYEDGRISSQGQQVTGYPFNDTNNLWQVHATVPLPEEGGSGRAVRNNHVVRLLHVNTQSYLLTHDVASPLMSTNEEFTTVPWNDTSRYNDTLFELRVDGLSKTSTSPWKSKSAWFRLIHVPTKVAMWTHNETPLPEWAFKQQEVNGHKDVNDKTTLWFVDELNPDPTASDFEERSKPLPPRKVTKMSFWRKFVELQMQMLQQNAGLTQSHPYASSPINWPFLLQGISFWTENTEQQQIYLMGNLVSWWVSVLFVSVFVGVMGADTLAQRRGIEPIARNVRKRLGSTVGFFVSAWAFHYLPFFSMNRQLFLHHYLPAHICACLAAGGVLQFIVVEEVAGPLSAPGPLLASNTSTPSHPQDETPRSPSGVRLSLPTTRSDVHLPRGAIFAIAVLMMLTAAMFWFLSPFTYGTPGLTNQQWLKMRLLSSWSLHFLPSMQELAQGKS</sequence>
<evidence type="ECO:0000256" key="14">
    <source>
        <dbReference type="RuleBase" id="RU367007"/>
    </source>
</evidence>
<feature type="transmembrane region" description="Helical" evidence="14">
    <location>
        <begin position="298"/>
        <end position="319"/>
    </location>
</feature>
<organism evidence="17 18">
    <name type="scientific">Jaminaea rosea</name>
    <dbReference type="NCBI Taxonomy" id="1569628"/>
    <lineage>
        <taxon>Eukaryota</taxon>
        <taxon>Fungi</taxon>
        <taxon>Dikarya</taxon>
        <taxon>Basidiomycota</taxon>
        <taxon>Ustilaginomycotina</taxon>
        <taxon>Exobasidiomycetes</taxon>
        <taxon>Microstromatales</taxon>
        <taxon>Microstromatales incertae sedis</taxon>
        <taxon>Jaminaea</taxon>
    </lineage>
</organism>
<evidence type="ECO:0000256" key="1">
    <source>
        <dbReference type="ARBA" id="ARBA00004477"/>
    </source>
</evidence>
<dbReference type="InterPro" id="IPR032421">
    <property type="entry name" value="PMT_4TMC"/>
</dbReference>
<dbReference type="PANTHER" id="PTHR10050:SF51">
    <property type="entry name" value="PROTEIN O-MANNOSYL-TRANSFERASE 1"/>
    <property type="match status" value="1"/>
</dbReference>
<feature type="transmembrane region" description="Helical" evidence="14">
    <location>
        <begin position="693"/>
        <end position="713"/>
    </location>
</feature>
<dbReference type="Gene3D" id="2.80.10.50">
    <property type="match status" value="1"/>
</dbReference>
<dbReference type="InterPro" id="IPR003342">
    <property type="entry name" value="ArnT-like_N"/>
</dbReference>
<evidence type="ECO:0000256" key="10">
    <source>
        <dbReference type="ARBA" id="ARBA00022989"/>
    </source>
</evidence>
<evidence type="ECO:0000256" key="6">
    <source>
        <dbReference type="ARBA" id="ARBA00022679"/>
    </source>
</evidence>
<evidence type="ECO:0000256" key="11">
    <source>
        <dbReference type="ARBA" id="ARBA00023136"/>
    </source>
</evidence>
<dbReference type="GeneID" id="37027655"/>
<evidence type="ECO:0000256" key="8">
    <source>
        <dbReference type="ARBA" id="ARBA00022737"/>
    </source>
</evidence>
<keyword evidence="7 14" id="KW-0812">Transmembrane</keyword>
<dbReference type="Pfam" id="PF16192">
    <property type="entry name" value="PMT_4TMC"/>
    <property type="match status" value="1"/>
</dbReference>
<dbReference type="RefSeq" id="XP_025362984.1">
    <property type="nucleotide sequence ID" value="XM_025505832.1"/>
</dbReference>
<comment type="function">
    <text evidence="14">Transfers mannose from Dol-P-mannose to Ser or Thr residues on proteins.</text>
</comment>
<feature type="transmembrane region" description="Helical" evidence="14">
    <location>
        <begin position="210"/>
        <end position="229"/>
    </location>
</feature>
<feature type="transmembrane region" description="Helical" evidence="14">
    <location>
        <begin position="765"/>
        <end position="783"/>
    </location>
</feature>
<dbReference type="InterPro" id="IPR027005">
    <property type="entry name" value="PMT-like"/>
</dbReference>
<dbReference type="Proteomes" id="UP000245884">
    <property type="component" value="Unassembled WGS sequence"/>
</dbReference>
<dbReference type="OrthoDB" id="292747at2759"/>
<reference evidence="17 18" key="1">
    <citation type="journal article" date="2018" name="Mol. Biol. Evol.">
        <title>Broad Genomic Sampling Reveals a Smut Pathogenic Ancestry of the Fungal Clade Ustilaginomycotina.</title>
        <authorList>
            <person name="Kijpornyongpan T."/>
            <person name="Mondo S.J."/>
            <person name="Barry K."/>
            <person name="Sandor L."/>
            <person name="Lee J."/>
            <person name="Lipzen A."/>
            <person name="Pangilinan J."/>
            <person name="LaButti K."/>
            <person name="Hainaut M."/>
            <person name="Henrissat B."/>
            <person name="Grigoriev I.V."/>
            <person name="Spatafora J.W."/>
            <person name="Aime M.C."/>
        </authorList>
    </citation>
    <scope>NUCLEOTIDE SEQUENCE [LARGE SCALE GENOMIC DNA]</scope>
    <source>
        <strain evidence="17 18">MCA 5214</strain>
    </source>
</reference>
<dbReference type="CDD" id="cd23285">
    <property type="entry name" value="beta-trefoil_MIR_PMT4-like"/>
    <property type="match status" value="1"/>
</dbReference>
<proteinExistence type="inferred from homology"/>
<dbReference type="UniPathway" id="UPA00378"/>
<comment type="catalytic activity">
    <reaction evidence="12 14">
        <text>a di-trans,poly-cis-dolichyl beta-D-mannosyl phosphate + L-threonyl-[protein] = 3-O-(alpha-D-mannosyl)-L-threonyl-[protein] + a di-trans,poly-cis-dolichyl phosphate + H(+)</text>
        <dbReference type="Rhea" id="RHEA:53396"/>
        <dbReference type="Rhea" id="RHEA-COMP:11060"/>
        <dbReference type="Rhea" id="RHEA-COMP:13547"/>
        <dbReference type="Rhea" id="RHEA-COMP:19498"/>
        <dbReference type="Rhea" id="RHEA-COMP:19501"/>
        <dbReference type="ChEBI" id="CHEBI:15378"/>
        <dbReference type="ChEBI" id="CHEBI:30013"/>
        <dbReference type="ChEBI" id="CHEBI:57683"/>
        <dbReference type="ChEBI" id="CHEBI:58211"/>
        <dbReference type="ChEBI" id="CHEBI:137323"/>
        <dbReference type="EC" id="2.4.1.109"/>
    </reaction>
</comment>
<evidence type="ECO:0000256" key="15">
    <source>
        <dbReference type="SAM" id="MobiDB-lite"/>
    </source>
</evidence>
<feature type="region of interest" description="Disordered" evidence="15">
    <location>
        <begin position="727"/>
        <end position="750"/>
    </location>
</feature>
<evidence type="ECO:0000256" key="5">
    <source>
        <dbReference type="ARBA" id="ARBA00022676"/>
    </source>
</evidence>
<evidence type="ECO:0000259" key="16">
    <source>
        <dbReference type="PROSITE" id="PS50919"/>
    </source>
</evidence>
<dbReference type="GO" id="GO:0005789">
    <property type="term" value="C:endoplasmic reticulum membrane"/>
    <property type="evidence" value="ECO:0007669"/>
    <property type="project" value="UniProtKB-SubCell"/>
</dbReference>
<evidence type="ECO:0000256" key="2">
    <source>
        <dbReference type="ARBA" id="ARBA00004922"/>
    </source>
</evidence>
<evidence type="ECO:0000256" key="13">
    <source>
        <dbReference type="ARBA" id="ARBA00045102"/>
    </source>
</evidence>